<proteinExistence type="predicted"/>
<organism evidence="1 2">
    <name type="scientific">Desulforamulus aeronauticus DSM 10349</name>
    <dbReference type="NCBI Taxonomy" id="1121421"/>
    <lineage>
        <taxon>Bacteria</taxon>
        <taxon>Bacillati</taxon>
        <taxon>Bacillota</taxon>
        <taxon>Clostridia</taxon>
        <taxon>Eubacteriales</taxon>
        <taxon>Peptococcaceae</taxon>
        <taxon>Desulforamulus</taxon>
    </lineage>
</organism>
<protein>
    <submittedName>
        <fullName evidence="1">Uncharacterized protein</fullName>
    </submittedName>
</protein>
<evidence type="ECO:0000313" key="2">
    <source>
        <dbReference type="Proteomes" id="UP000183997"/>
    </source>
</evidence>
<dbReference type="AlphaFoldDB" id="A0A1M6VHC0"/>
<dbReference type="EMBL" id="FRAR01000024">
    <property type="protein sequence ID" value="SHK80771.1"/>
    <property type="molecule type" value="Genomic_DNA"/>
</dbReference>
<name>A0A1M6VHC0_9FIRM</name>
<sequence length="146" mass="15605">MSEQMETMGMMNPNHPSGMVAPTFLQRLCQLLRQRVNVYLNCQGCTAPLTGTLHAVGQDYLELHNGTEANGQVTVVPLWNVCAVNVAGTMDQICPAPTPYPGTVSPGMGEMPGCPKPGCPKQGGNTMGGYMPGNPYFGMDVKKDEE</sequence>
<evidence type="ECO:0000313" key="1">
    <source>
        <dbReference type="EMBL" id="SHK80771.1"/>
    </source>
</evidence>
<accession>A0A1M6VHC0</accession>
<gene>
    <name evidence="1" type="ORF">SAMN02745123_03206</name>
</gene>
<dbReference type="RefSeq" id="WP_072916352.1">
    <property type="nucleotide sequence ID" value="NZ_FRAR01000024.1"/>
</dbReference>
<dbReference type="OrthoDB" id="1809748at2"/>
<keyword evidence="2" id="KW-1185">Reference proteome</keyword>
<reference evidence="2" key="1">
    <citation type="submission" date="2016-11" db="EMBL/GenBank/DDBJ databases">
        <authorList>
            <person name="Varghese N."/>
            <person name="Submissions S."/>
        </authorList>
    </citation>
    <scope>NUCLEOTIDE SEQUENCE [LARGE SCALE GENOMIC DNA]</scope>
    <source>
        <strain evidence="2">DSM 10349</strain>
    </source>
</reference>
<dbReference type="Proteomes" id="UP000183997">
    <property type="component" value="Unassembled WGS sequence"/>
</dbReference>